<keyword evidence="3" id="KW-1185">Reference proteome</keyword>
<gene>
    <name evidence="2" type="ORF">SAMN04487937_1302</name>
</gene>
<reference evidence="3" key="1">
    <citation type="submission" date="2016-10" db="EMBL/GenBank/DDBJ databases">
        <authorList>
            <person name="Varghese N."/>
            <person name="Submissions S."/>
        </authorList>
    </citation>
    <scope>NUCLEOTIDE SEQUENCE [LARGE SCALE GENOMIC DNA]</scope>
    <source>
        <strain evidence="3">RD 26</strain>
    </source>
</reference>
<feature type="transmembrane region" description="Helical" evidence="1">
    <location>
        <begin position="84"/>
        <end position="105"/>
    </location>
</feature>
<dbReference type="EMBL" id="FOYN01000002">
    <property type="protein sequence ID" value="SFR34287.1"/>
    <property type="molecule type" value="Genomic_DNA"/>
</dbReference>
<dbReference type="STRING" id="35743.SAMN04487937_1302"/>
<protein>
    <recommendedName>
        <fullName evidence="4">DUF2178 domain-containing protein</fullName>
    </recommendedName>
</protein>
<evidence type="ECO:0000313" key="3">
    <source>
        <dbReference type="Proteomes" id="UP000198932"/>
    </source>
</evidence>
<evidence type="ECO:0000313" key="2">
    <source>
        <dbReference type="EMBL" id="SFR34287.1"/>
    </source>
</evidence>
<organism evidence="2 3">
    <name type="scientific">Halorubrum sodomense</name>
    <dbReference type="NCBI Taxonomy" id="35743"/>
    <lineage>
        <taxon>Archaea</taxon>
        <taxon>Methanobacteriati</taxon>
        <taxon>Methanobacteriota</taxon>
        <taxon>Stenosarchaea group</taxon>
        <taxon>Halobacteria</taxon>
        <taxon>Halobacteriales</taxon>
        <taxon>Haloferacaceae</taxon>
        <taxon>Halorubrum</taxon>
    </lineage>
</organism>
<sequence length="141" mass="14646">MPVPADATGPSSEDWLAARTRYRRLSTGSLLGGVAGLLTADAAGFPLVAVGVYWLGVVGFFAVRRAAPMTLFDERDCALERRASYDALRVVGGALIVGAPAAAALEQTGRLTVPPVVDGALFGVATTFGVFGLAYLARRYA</sequence>
<name>A0A1I6FWW2_HALSD</name>
<feature type="transmembrane region" description="Helical" evidence="1">
    <location>
        <begin position="117"/>
        <end position="137"/>
    </location>
</feature>
<evidence type="ECO:0000256" key="1">
    <source>
        <dbReference type="SAM" id="Phobius"/>
    </source>
</evidence>
<feature type="transmembrane region" description="Helical" evidence="1">
    <location>
        <begin position="43"/>
        <end position="63"/>
    </location>
</feature>
<keyword evidence="1" id="KW-1133">Transmembrane helix</keyword>
<dbReference type="Pfam" id="PF09946">
    <property type="entry name" value="DUF2178"/>
    <property type="match status" value="1"/>
</dbReference>
<dbReference type="InterPro" id="IPR019235">
    <property type="entry name" value="DUF2178_TM"/>
</dbReference>
<dbReference type="Proteomes" id="UP000198932">
    <property type="component" value="Unassembled WGS sequence"/>
</dbReference>
<evidence type="ECO:0008006" key="4">
    <source>
        <dbReference type="Google" id="ProtNLM"/>
    </source>
</evidence>
<accession>A0A1I6FWW2</accession>
<keyword evidence="1" id="KW-0472">Membrane</keyword>
<dbReference type="AlphaFoldDB" id="A0A1I6FWW2"/>
<proteinExistence type="predicted"/>
<keyword evidence="1" id="KW-0812">Transmembrane</keyword>